<name>A0A4P7VR61_9BACT</name>
<feature type="transmembrane region" description="Helical" evidence="10">
    <location>
        <begin position="391"/>
        <end position="411"/>
    </location>
</feature>
<organism evidence="11 12">
    <name type="scientific">Muribaculum gordoncarteri</name>
    <dbReference type="NCBI Taxonomy" id="2530390"/>
    <lineage>
        <taxon>Bacteria</taxon>
        <taxon>Pseudomonadati</taxon>
        <taxon>Bacteroidota</taxon>
        <taxon>Bacteroidia</taxon>
        <taxon>Bacteroidales</taxon>
        <taxon>Muribaculaceae</taxon>
        <taxon>Muribaculum</taxon>
    </lineage>
</organism>
<keyword evidence="7" id="KW-0406">Ion transport</keyword>
<evidence type="ECO:0000256" key="8">
    <source>
        <dbReference type="ARBA" id="ARBA00023136"/>
    </source>
</evidence>
<feature type="transmembrane region" description="Helical" evidence="10">
    <location>
        <begin position="12"/>
        <end position="35"/>
    </location>
</feature>
<dbReference type="KEGG" id="mgod:E7746_12880"/>
<evidence type="ECO:0000256" key="2">
    <source>
        <dbReference type="ARBA" id="ARBA00022448"/>
    </source>
</evidence>
<dbReference type="Pfam" id="PF01554">
    <property type="entry name" value="MatE"/>
    <property type="match status" value="2"/>
</dbReference>
<feature type="transmembrane region" description="Helical" evidence="10">
    <location>
        <begin position="417"/>
        <end position="439"/>
    </location>
</feature>
<feature type="transmembrane region" description="Helical" evidence="10">
    <location>
        <begin position="259"/>
        <end position="284"/>
    </location>
</feature>
<keyword evidence="12" id="KW-1185">Reference proteome</keyword>
<evidence type="ECO:0000256" key="1">
    <source>
        <dbReference type="ARBA" id="ARBA00004651"/>
    </source>
</evidence>
<dbReference type="InterPro" id="IPR050222">
    <property type="entry name" value="MATE_MdtK"/>
</dbReference>
<evidence type="ECO:0000256" key="3">
    <source>
        <dbReference type="ARBA" id="ARBA00022449"/>
    </source>
</evidence>
<evidence type="ECO:0000313" key="12">
    <source>
        <dbReference type="Proteomes" id="UP000297031"/>
    </source>
</evidence>
<evidence type="ECO:0000256" key="7">
    <source>
        <dbReference type="ARBA" id="ARBA00023065"/>
    </source>
</evidence>
<feature type="transmembrane region" description="Helical" evidence="10">
    <location>
        <begin position="92"/>
        <end position="113"/>
    </location>
</feature>
<evidence type="ECO:0000313" key="11">
    <source>
        <dbReference type="EMBL" id="QCD36710.1"/>
    </source>
</evidence>
<feature type="transmembrane region" description="Helical" evidence="10">
    <location>
        <begin position="201"/>
        <end position="218"/>
    </location>
</feature>
<feature type="transmembrane region" description="Helical" evidence="10">
    <location>
        <begin position="57"/>
        <end position="80"/>
    </location>
</feature>
<protein>
    <recommendedName>
        <fullName evidence="9">Multidrug-efflux transporter</fullName>
    </recommendedName>
</protein>
<proteinExistence type="predicted"/>
<sequence length="457" mass="50332">MKGIWKKYKENYSSIFSLGIPILISQLGMIVVAFADNIMVGRYSTEALASASFVNNVFNVATFACLGFSYGLTPLIGALFTQKRDTTIGGMIKNGLLINIIFSLLVTAIMFILWLNIDRLGQPEELMPLIKPYYLIVMAGMLPIAIFNVFAQWLFAINRTKLPMWILLSANSLNILGNWLLIYGKCGFPELGLIGAGYSTLFARVLCPVVVMAIFFLYKDFRTYRDGFKASRINSMMIGQVNRTSWPVSLQMTFESGSFTIAAVMAGWLGAISLASFQIIVITGTLGFCIYYSMGSAVSVLVANTAGLNDRIGMRRIAFAGYHIMLTLAAISSTVFVVFGHELIHAFTEDPEVIAATVVLIVPLVLYQMGDATQINFANALRGTSHVMPMIWIAFVSYVVIGIPATYLLAFTASMGTYGIILSFSVSLFIAAALFLYFFMRATKRDIKVDEEPVAVR</sequence>
<keyword evidence="5 10" id="KW-0812">Transmembrane</keyword>
<dbReference type="InterPro" id="IPR002528">
    <property type="entry name" value="MATE_fam"/>
</dbReference>
<evidence type="ECO:0000256" key="5">
    <source>
        <dbReference type="ARBA" id="ARBA00022692"/>
    </source>
</evidence>
<feature type="transmembrane region" description="Helical" evidence="10">
    <location>
        <begin position="162"/>
        <end position="181"/>
    </location>
</feature>
<evidence type="ECO:0000256" key="6">
    <source>
        <dbReference type="ARBA" id="ARBA00022989"/>
    </source>
</evidence>
<feature type="transmembrane region" description="Helical" evidence="10">
    <location>
        <begin position="290"/>
        <end position="308"/>
    </location>
</feature>
<dbReference type="Proteomes" id="UP000297031">
    <property type="component" value="Chromosome"/>
</dbReference>
<comment type="subcellular location">
    <subcellularLocation>
        <location evidence="1">Cell membrane</location>
        <topology evidence="1">Multi-pass membrane protein</topology>
    </subcellularLocation>
</comment>
<dbReference type="GO" id="GO:0006811">
    <property type="term" value="P:monoatomic ion transport"/>
    <property type="evidence" value="ECO:0007669"/>
    <property type="project" value="UniProtKB-KW"/>
</dbReference>
<dbReference type="PIRSF" id="PIRSF006603">
    <property type="entry name" value="DinF"/>
    <property type="match status" value="1"/>
</dbReference>
<accession>A0A4P7VR61</accession>
<evidence type="ECO:0000256" key="4">
    <source>
        <dbReference type="ARBA" id="ARBA00022475"/>
    </source>
</evidence>
<gene>
    <name evidence="11" type="ORF">E7746_12880</name>
</gene>
<reference evidence="11 12" key="1">
    <citation type="submission" date="2019-02" db="EMBL/GenBank/DDBJ databases">
        <title>Isolation and identification of novel species under the genus Muribaculum.</title>
        <authorList>
            <person name="Miyake S."/>
            <person name="Ding Y."/>
            <person name="Low A."/>
            <person name="Soh M."/>
            <person name="Seedorf H."/>
        </authorList>
    </citation>
    <scope>NUCLEOTIDE SEQUENCE [LARGE SCALE GENOMIC DNA]</scope>
    <source>
        <strain evidence="11 12">TLL-A4</strain>
    </source>
</reference>
<feature type="transmembrane region" description="Helical" evidence="10">
    <location>
        <begin position="320"/>
        <end position="341"/>
    </location>
</feature>
<dbReference type="InterPro" id="IPR048279">
    <property type="entry name" value="MdtK-like"/>
</dbReference>
<keyword evidence="4" id="KW-1003">Cell membrane</keyword>
<dbReference type="CDD" id="cd13131">
    <property type="entry name" value="MATE_NorM_like"/>
    <property type="match status" value="1"/>
</dbReference>
<keyword evidence="6 10" id="KW-1133">Transmembrane helix</keyword>
<keyword evidence="2" id="KW-0813">Transport</keyword>
<dbReference type="GO" id="GO:0005886">
    <property type="term" value="C:plasma membrane"/>
    <property type="evidence" value="ECO:0007669"/>
    <property type="project" value="UniProtKB-SubCell"/>
</dbReference>
<keyword evidence="3" id="KW-0050">Antiport</keyword>
<dbReference type="OrthoDB" id="9780160at2"/>
<feature type="transmembrane region" description="Helical" evidence="10">
    <location>
        <begin position="353"/>
        <end position="370"/>
    </location>
</feature>
<keyword evidence="8 10" id="KW-0472">Membrane</keyword>
<dbReference type="PANTHER" id="PTHR43298:SF2">
    <property type="entry name" value="FMN_FAD EXPORTER YEEO-RELATED"/>
    <property type="match status" value="1"/>
</dbReference>
<dbReference type="GO" id="GO:0015297">
    <property type="term" value="F:antiporter activity"/>
    <property type="evidence" value="ECO:0007669"/>
    <property type="project" value="UniProtKB-KW"/>
</dbReference>
<dbReference type="AlphaFoldDB" id="A0A4P7VR61"/>
<dbReference type="EMBL" id="CP039393">
    <property type="protein sequence ID" value="QCD36710.1"/>
    <property type="molecule type" value="Genomic_DNA"/>
</dbReference>
<dbReference type="NCBIfam" id="TIGR00797">
    <property type="entry name" value="matE"/>
    <property type="match status" value="1"/>
</dbReference>
<dbReference type="GO" id="GO:0042910">
    <property type="term" value="F:xenobiotic transmembrane transporter activity"/>
    <property type="evidence" value="ECO:0007669"/>
    <property type="project" value="InterPro"/>
</dbReference>
<dbReference type="PANTHER" id="PTHR43298">
    <property type="entry name" value="MULTIDRUG RESISTANCE PROTEIN NORM-RELATED"/>
    <property type="match status" value="1"/>
</dbReference>
<evidence type="ECO:0000256" key="10">
    <source>
        <dbReference type="SAM" id="Phobius"/>
    </source>
</evidence>
<evidence type="ECO:0000256" key="9">
    <source>
        <dbReference type="ARBA" id="ARBA00031636"/>
    </source>
</evidence>
<feature type="transmembrane region" description="Helical" evidence="10">
    <location>
        <begin position="133"/>
        <end position="155"/>
    </location>
</feature>
<dbReference type="RefSeq" id="WP_136411059.1">
    <property type="nucleotide sequence ID" value="NZ_CP039393.1"/>
</dbReference>